<name>A0A844XN55_9SPHN</name>
<evidence type="ECO:0000313" key="1">
    <source>
        <dbReference type="EMBL" id="MXO46874.1"/>
    </source>
</evidence>
<proteinExistence type="predicted"/>
<comment type="caution">
    <text evidence="1">The sequence shown here is derived from an EMBL/GenBank/DDBJ whole genome shotgun (WGS) entry which is preliminary data.</text>
</comment>
<reference evidence="1 2" key="1">
    <citation type="submission" date="2019-12" db="EMBL/GenBank/DDBJ databases">
        <title>Genomic-based taxomic classification of the family Erythrobacteraceae.</title>
        <authorList>
            <person name="Xu L."/>
        </authorList>
    </citation>
    <scope>NUCLEOTIDE SEQUENCE [LARGE SCALE GENOMIC DNA]</scope>
    <source>
        <strain evidence="1 2">DSM 17792</strain>
    </source>
</reference>
<dbReference type="EMBL" id="WTYC01000001">
    <property type="protein sequence ID" value="MXO46874.1"/>
    <property type="molecule type" value="Genomic_DNA"/>
</dbReference>
<keyword evidence="2" id="KW-1185">Reference proteome</keyword>
<dbReference type="AlphaFoldDB" id="A0A844XN55"/>
<evidence type="ECO:0000313" key="2">
    <source>
        <dbReference type="Proteomes" id="UP000448199"/>
    </source>
</evidence>
<organism evidence="1 2">
    <name type="scientific">Qipengyuania vulgaris</name>
    <dbReference type="NCBI Taxonomy" id="291985"/>
    <lineage>
        <taxon>Bacteria</taxon>
        <taxon>Pseudomonadati</taxon>
        <taxon>Pseudomonadota</taxon>
        <taxon>Alphaproteobacteria</taxon>
        <taxon>Sphingomonadales</taxon>
        <taxon>Erythrobacteraceae</taxon>
        <taxon>Qipengyuania</taxon>
    </lineage>
</organism>
<accession>A0A844XN55</accession>
<dbReference type="Proteomes" id="UP000448199">
    <property type="component" value="Unassembled WGS sequence"/>
</dbReference>
<dbReference type="RefSeq" id="WP_160726495.1">
    <property type="nucleotide sequence ID" value="NZ_WTYC01000001.1"/>
</dbReference>
<dbReference type="SUPFAM" id="SSF52309">
    <property type="entry name" value="N-(deoxy)ribosyltransferase-like"/>
    <property type="match status" value="1"/>
</dbReference>
<protein>
    <submittedName>
        <fullName evidence="1">Uncharacterized protein</fullName>
    </submittedName>
</protein>
<gene>
    <name evidence="1" type="ORF">GRI69_01185</name>
</gene>
<sequence>MPKPFAFVLMPFSKEFSDIYKLGIQETATECGVVAERVDEQRYSETMLERIYRQIKDADFIIADMTDRNPNVFYEVGYAHALGKLVTLLTQDANDIPFDLKHHRHIVYGKSIQSLKESLTHEFEWLRKEAESRKFKSFSITLARMTGNLIKGSYRADAEVDLTFELKNETKRKSPEIEAIYLKTGPNWTYELEGVECAAVQTGEGSSVRHFIKSPVARIAPGMWAQVRVRGKKEVWSKFTGEELQDSYRMSGWVKVEVVTSEGTFEQSLDVDLEVDDIPF</sequence>
<dbReference type="Gene3D" id="3.40.50.450">
    <property type="match status" value="1"/>
</dbReference>
<dbReference type="OrthoDB" id="5379851at2"/>